<keyword evidence="1" id="KW-0732">Signal</keyword>
<keyword evidence="3" id="KW-1185">Reference proteome</keyword>
<reference evidence="2" key="1">
    <citation type="submission" date="2022-01" db="EMBL/GenBank/DDBJ databases">
        <authorList>
            <person name="King R."/>
        </authorList>
    </citation>
    <scope>NUCLEOTIDE SEQUENCE</scope>
</reference>
<dbReference type="Proteomes" id="UP001153620">
    <property type="component" value="Chromosome 2"/>
</dbReference>
<protein>
    <submittedName>
        <fullName evidence="2">Uncharacterized protein</fullName>
    </submittedName>
</protein>
<reference evidence="2" key="2">
    <citation type="submission" date="2022-10" db="EMBL/GenBank/DDBJ databases">
        <authorList>
            <consortium name="ENA_rothamsted_submissions"/>
            <consortium name="culmorum"/>
            <person name="King R."/>
        </authorList>
    </citation>
    <scope>NUCLEOTIDE SEQUENCE</scope>
</reference>
<proteinExistence type="predicted"/>
<organism evidence="2 3">
    <name type="scientific">Chironomus riparius</name>
    <dbReference type="NCBI Taxonomy" id="315576"/>
    <lineage>
        <taxon>Eukaryota</taxon>
        <taxon>Metazoa</taxon>
        <taxon>Ecdysozoa</taxon>
        <taxon>Arthropoda</taxon>
        <taxon>Hexapoda</taxon>
        <taxon>Insecta</taxon>
        <taxon>Pterygota</taxon>
        <taxon>Neoptera</taxon>
        <taxon>Endopterygota</taxon>
        <taxon>Diptera</taxon>
        <taxon>Nematocera</taxon>
        <taxon>Chironomoidea</taxon>
        <taxon>Chironomidae</taxon>
        <taxon>Chironominae</taxon>
        <taxon>Chironomus</taxon>
    </lineage>
</organism>
<accession>A0A9P0IX61</accession>
<evidence type="ECO:0000256" key="1">
    <source>
        <dbReference type="SAM" id="SignalP"/>
    </source>
</evidence>
<dbReference type="EMBL" id="OU895878">
    <property type="protein sequence ID" value="CAH1721117.1"/>
    <property type="molecule type" value="Genomic_DNA"/>
</dbReference>
<feature type="chain" id="PRO_5040189596" evidence="1">
    <location>
        <begin position="17"/>
        <end position="223"/>
    </location>
</feature>
<dbReference type="AlphaFoldDB" id="A0A9P0IX61"/>
<feature type="signal peptide" evidence="1">
    <location>
        <begin position="1"/>
        <end position="16"/>
    </location>
</feature>
<evidence type="ECO:0000313" key="3">
    <source>
        <dbReference type="Proteomes" id="UP001153620"/>
    </source>
</evidence>
<evidence type="ECO:0000313" key="2">
    <source>
        <dbReference type="EMBL" id="CAH1721117.1"/>
    </source>
</evidence>
<gene>
    <name evidence="2" type="ORF">CHIRRI_LOCUS7806</name>
</gene>
<name>A0A9P0IX61_9DIPT</name>
<sequence>MKFLIVVALIVASSEAFLKSGTLNLSGSFQVHPLLANHLAKHKLLGGSQSKPVESVPIAAAPVVETPITESTIAVQSDPIPTQSFHSKIDFNKILNDIVGVKVLLLKHIQQGINDKFDSKLRRLEKFENHVKNHFNKNSGSSSNTNVGLDATISTPDHDVAFDAKVSVKSDSRFAPEINIITNEFASTATTDSNDFDLDDSSLSAYKSANLSGREPIVSNCDH</sequence>